<feature type="transmembrane region" description="Helical" evidence="6">
    <location>
        <begin position="379"/>
        <end position="399"/>
    </location>
</feature>
<evidence type="ECO:0000256" key="1">
    <source>
        <dbReference type="ARBA" id="ARBA00004651"/>
    </source>
</evidence>
<feature type="transmembrane region" description="Helical" evidence="6">
    <location>
        <begin position="349"/>
        <end position="372"/>
    </location>
</feature>
<reference evidence="7 8" key="1">
    <citation type="submission" date="2020-09" db="EMBL/GenBank/DDBJ databases">
        <title>Genome sequences of type strains of Chitinophaga qingshengii and Chitinophaga varians.</title>
        <authorList>
            <person name="Kittiwongwattana C."/>
        </authorList>
    </citation>
    <scope>NUCLEOTIDE SEQUENCE [LARGE SCALE GENOMIC DNA]</scope>
    <source>
        <strain evidence="7 8">JCM 30026</strain>
    </source>
</reference>
<feature type="transmembrane region" description="Helical" evidence="6">
    <location>
        <begin position="308"/>
        <end position="329"/>
    </location>
</feature>
<feature type="transmembrane region" description="Helical" evidence="6">
    <location>
        <begin position="437"/>
        <end position="460"/>
    </location>
</feature>
<evidence type="ECO:0000256" key="5">
    <source>
        <dbReference type="ARBA" id="ARBA00023136"/>
    </source>
</evidence>
<feature type="transmembrane region" description="Helical" evidence="6">
    <location>
        <begin position="125"/>
        <end position="145"/>
    </location>
</feature>
<protein>
    <submittedName>
        <fullName evidence="7">Polysaccharide biosynthesis protein</fullName>
    </submittedName>
</protein>
<evidence type="ECO:0000313" key="7">
    <source>
        <dbReference type="EMBL" id="MBC9933806.1"/>
    </source>
</evidence>
<feature type="transmembrane region" description="Helical" evidence="6">
    <location>
        <begin position="84"/>
        <end position="105"/>
    </location>
</feature>
<feature type="transmembrane region" description="Helical" evidence="6">
    <location>
        <begin position="405"/>
        <end position="425"/>
    </location>
</feature>
<keyword evidence="8" id="KW-1185">Reference proteome</keyword>
<sequence length="512" mass="57980">MLQSYTKNYIRIYFWQILSIVLNLLSLFIVIPQLSSQPGIYGVYSICVSAIIFLSYADLGFLSAGYKYASEAYAKHDRNREIDIVGFICFILLCLVLVFSGVMLLLSFHPEWLIKGINKDGNLLIAQRLLLILAIFSPNVVLQRALQVIFGVRLEDYIYQIVLIVVSICKILSVFYYFRSGHYDIVPYFLFTQVVTTIGLLYAFYLTGKKYGISLIGVLKKLKFSPVLFTEIRGLALSTFFITLSWIVYYELDIYAIARLSGAQAVAYYSIGLTCLSFFRSIFGTLFNPFSARFNHFVALNDENGLRSLYKTVLCVMLPPVVFPIVAVVCLGKPFVYSWVGTNFVDSVQIVRLLVLSNILAFISYPSGMLMVANKNIKALYFLAILQPILFWAGIALLFPHIGYFAFSYFTFLSFMVSGAIYLWISLKFLRMTALTFLRTIIVPAILPVLAMLLLLIPLSGYLPQEKNKLSLLLTISVGGVAAFVALVIYYFTSVIFCGYIKNIYYKFVRKG</sequence>
<feature type="transmembrane region" description="Helical" evidence="6">
    <location>
        <begin position="157"/>
        <end position="179"/>
    </location>
</feature>
<dbReference type="Proteomes" id="UP000659124">
    <property type="component" value="Unassembled WGS sequence"/>
</dbReference>
<feature type="transmembrane region" description="Helical" evidence="6">
    <location>
        <begin position="267"/>
        <end position="287"/>
    </location>
</feature>
<keyword evidence="2" id="KW-1003">Cell membrane</keyword>
<keyword evidence="4 6" id="KW-1133">Transmembrane helix</keyword>
<comment type="subcellular location">
    <subcellularLocation>
        <location evidence="1">Cell membrane</location>
        <topology evidence="1">Multi-pass membrane protein</topology>
    </subcellularLocation>
</comment>
<feature type="transmembrane region" description="Helical" evidence="6">
    <location>
        <begin position="185"/>
        <end position="206"/>
    </location>
</feature>
<evidence type="ECO:0000256" key="4">
    <source>
        <dbReference type="ARBA" id="ARBA00022989"/>
    </source>
</evidence>
<dbReference type="PANTHER" id="PTHR30250:SF11">
    <property type="entry name" value="O-ANTIGEN TRANSPORTER-RELATED"/>
    <property type="match status" value="1"/>
</dbReference>
<evidence type="ECO:0000256" key="6">
    <source>
        <dbReference type="SAM" id="Phobius"/>
    </source>
</evidence>
<dbReference type="PANTHER" id="PTHR30250">
    <property type="entry name" value="PST FAMILY PREDICTED COLANIC ACID TRANSPORTER"/>
    <property type="match status" value="1"/>
</dbReference>
<keyword evidence="5 6" id="KW-0472">Membrane</keyword>
<proteinExistence type="predicted"/>
<dbReference type="InterPro" id="IPR050833">
    <property type="entry name" value="Poly_Biosynth_Transport"/>
</dbReference>
<keyword evidence="3 6" id="KW-0812">Transmembrane</keyword>
<accession>A0ABR7TWQ2</accession>
<organism evidence="7 8">
    <name type="scientific">Chitinophaga qingshengii</name>
    <dbReference type="NCBI Taxonomy" id="1569794"/>
    <lineage>
        <taxon>Bacteria</taxon>
        <taxon>Pseudomonadati</taxon>
        <taxon>Bacteroidota</taxon>
        <taxon>Chitinophagia</taxon>
        <taxon>Chitinophagales</taxon>
        <taxon>Chitinophagaceae</taxon>
        <taxon>Chitinophaga</taxon>
    </lineage>
</organism>
<feature type="transmembrane region" description="Helical" evidence="6">
    <location>
        <begin position="227"/>
        <end position="247"/>
    </location>
</feature>
<evidence type="ECO:0000256" key="3">
    <source>
        <dbReference type="ARBA" id="ARBA00022692"/>
    </source>
</evidence>
<evidence type="ECO:0000256" key="2">
    <source>
        <dbReference type="ARBA" id="ARBA00022475"/>
    </source>
</evidence>
<feature type="transmembrane region" description="Helical" evidence="6">
    <location>
        <begin position="12"/>
        <end position="31"/>
    </location>
</feature>
<gene>
    <name evidence="7" type="ORF">ICL07_25670</name>
</gene>
<dbReference type="RefSeq" id="WP_188090921.1">
    <property type="nucleotide sequence ID" value="NZ_JACVFC010000004.1"/>
</dbReference>
<dbReference type="EMBL" id="JACVFC010000004">
    <property type="protein sequence ID" value="MBC9933806.1"/>
    <property type="molecule type" value="Genomic_DNA"/>
</dbReference>
<feature type="transmembrane region" description="Helical" evidence="6">
    <location>
        <begin position="43"/>
        <end position="64"/>
    </location>
</feature>
<feature type="transmembrane region" description="Helical" evidence="6">
    <location>
        <begin position="472"/>
        <end position="501"/>
    </location>
</feature>
<name>A0ABR7TWQ2_9BACT</name>
<comment type="caution">
    <text evidence="7">The sequence shown here is derived from an EMBL/GenBank/DDBJ whole genome shotgun (WGS) entry which is preliminary data.</text>
</comment>
<evidence type="ECO:0000313" key="8">
    <source>
        <dbReference type="Proteomes" id="UP000659124"/>
    </source>
</evidence>